<gene>
    <name evidence="2" type="ORF">RJT34_12355</name>
</gene>
<evidence type="ECO:0000313" key="2">
    <source>
        <dbReference type="EMBL" id="KAK7301490.1"/>
    </source>
</evidence>
<dbReference type="AlphaFoldDB" id="A0AAN9PJ89"/>
<accession>A0AAN9PJ89</accession>
<dbReference type="EMBL" id="JAYKXN010000003">
    <property type="protein sequence ID" value="KAK7301490.1"/>
    <property type="molecule type" value="Genomic_DNA"/>
</dbReference>
<dbReference type="Gene3D" id="4.10.830.10">
    <property type="entry name" value="30s Ribosomal Protein S14, Chain N"/>
    <property type="match status" value="1"/>
</dbReference>
<dbReference type="InterPro" id="IPR043140">
    <property type="entry name" value="Ribosomal_uS14_sf"/>
</dbReference>
<evidence type="ECO:0000313" key="3">
    <source>
        <dbReference type="Proteomes" id="UP001359559"/>
    </source>
</evidence>
<name>A0AAN9PJ89_CLITE</name>
<proteinExistence type="predicted"/>
<protein>
    <submittedName>
        <fullName evidence="2">Uncharacterized protein</fullName>
    </submittedName>
</protein>
<keyword evidence="3" id="KW-1185">Reference proteome</keyword>
<dbReference type="Proteomes" id="UP001359559">
    <property type="component" value="Unassembled WGS sequence"/>
</dbReference>
<comment type="caution">
    <text evidence="2">The sequence shown here is derived from an EMBL/GenBank/DDBJ whole genome shotgun (WGS) entry which is preliminary data.</text>
</comment>
<reference evidence="2 3" key="1">
    <citation type="submission" date="2024-01" db="EMBL/GenBank/DDBJ databases">
        <title>The genomes of 5 underutilized Papilionoideae crops provide insights into root nodulation and disease resistance.</title>
        <authorList>
            <person name="Yuan L."/>
        </authorList>
    </citation>
    <scope>NUCLEOTIDE SEQUENCE [LARGE SCALE GENOMIC DNA]</scope>
    <source>
        <strain evidence="2">LY-2023</strain>
        <tissue evidence="2">Leaf</tissue>
    </source>
</reference>
<feature type="region of interest" description="Disordered" evidence="1">
    <location>
        <begin position="203"/>
        <end position="228"/>
    </location>
</feature>
<evidence type="ECO:0000256" key="1">
    <source>
        <dbReference type="SAM" id="MobiDB-lite"/>
    </source>
</evidence>
<organism evidence="2 3">
    <name type="scientific">Clitoria ternatea</name>
    <name type="common">Butterfly pea</name>
    <dbReference type="NCBI Taxonomy" id="43366"/>
    <lineage>
        <taxon>Eukaryota</taxon>
        <taxon>Viridiplantae</taxon>
        <taxon>Streptophyta</taxon>
        <taxon>Embryophyta</taxon>
        <taxon>Tracheophyta</taxon>
        <taxon>Spermatophyta</taxon>
        <taxon>Magnoliopsida</taxon>
        <taxon>eudicotyledons</taxon>
        <taxon>Gunneridae</taxon>
        <taxon>Pentapetalae</taxon>
        <taxon>rosids</taxon>
        <taxon>fabids</taxon>
        <taxon>Fabales</taxon>
        <taxon>Fabaceae</taxon>
        <taxon>Papilionoideae</taxon>
        <taxon>50 kb inversion clade</taxon>
        <taxon>NPAAA clade</taxon>
        <taxon>indigoferoid/millettioid clade</taxon>
        <taxon>Phaseoleae</taxon>
        <taxon>Clitoria</taxon>
    </lineage>
</organism>
<sequence>MLWGYSKGIIKFSCWISPTVPAARALQHDVAALLAPDARVDSNVTQPQMTTRVSRRIRAFAIAMKVLSKTSHAYASVTILPNHSHFLPSSPASTPLKPNPTTANPFIPSIYHSTLHKTSLHHSSSVGLISLPLEPQLTVKPTKYASIVGVALYSSSPRSPSFLMCCRKCFRSNAKEIGFIKRTRRTNELLTMLHHQWKEIQEGRAARSTGSGKNPRPVGFSGLHVAAF</sequence>